<evidence type="ECO:0000313" key="2">
    <source>
        <dbReference type="EMBL" id="KAK3602838.1"/>
    </source>
</evidence>
<accession>A0AAE0T3J1</accession>
<dbReference type="AlphaFoldDB" id="A0AAE0T3J1"/>
<dbReference type="EMBL" id="JAEAOA010001575">
    <property type="protein sequence ID" value="KAK3602838.1"/>
    <property type="molecule type" value="Genomic_DNA"/>
</dbReference>
<dbReference type="InterPro" id="IPR031981">
    <property type="entry name" value="MIEAP_C"/>
</dbReference>
<evidence type="ECO:0000313" key="3">
    <source>
        <dbReference type="Proteomes" id="UP001195483"/>
    </source>
</evidence>
<organism evidence="2 3">
    <name type="scientific">Potamilus streckersoni</name>
    <dbReference type="NCBI Taxonomy" id="2493646"/>
    <lineage>
        <taxon>Eukaryota</taxon>
        <taxon>Metazoa</taxon>
        <taxon>Spiralia</taxon>
        <taxon>Lophotrochozoa</taxon>
        <taxon>Mollusca</taxon>
        <taxon>Bivalvia</taxon>
        <taxon>Autobranchia</taxon>
        <taxon>Heteroconchia</taxon>
        <taxon>Palaeoheterodonta</taxon>
        <taxon>Unionida</taxon>
        <taxon>Unionoidea</taxon>
        <taxon>Unionidae</taxon>
        <taxon>Ambleminae</taxon>
        <taxon>Lampsilini</taxon>
        <taxon>Potamilus</taxon>
    </lineage>
</organism>
<sequence>MKKSFEKDMIVPVADKAKLTAAMPESNKELDEVFYLITESRKRAGALSLPHIKQTFVEMVHTELGIRMKEESSLGLYVNRCVELCWFMCMQEPPMYMEWCSNGDHNSGDFRSYTRSGSTVDFCVWPCVRQYEKGPLMAKGVAQMQ</sequence>
<proteinExistence type="predicted"/>
<keyword evidence="3" id="KW-1185">Reference proteome</keyword>
<gene>
    <name evidence="2" type="ORF">CHS0354_026396</name>
</gene>
<feature type="domain" description="Mitochondria-eating protein C-terminal" evidence="1">
    <location>
        <begin position="69"/>
        <end position="142"/>
    </location>
</feature>
<evidence type="ECO:0000259" key="1">
    <source>
        <dbReference type="Pfam" id="PF16026"/>
    </source>
</evidence>
<reference evidence="2" key="2">
    <citation type="journal article" date="2021" name="Genome Biol. Evol.">
        <title>Developing a high-quality reference genome for a parasitic bivalve with doubly uniparental inheritance (Bivalvia: Unionida).</title>
        <authorList>
            <person name="Smith C.H."/>
        </authorList>
    </citation>
    <scope>NUCLEOTIDE SEQUENCE</scope>
    <source>
        <strain evidence="2">CHS0354</strain>
        <tissue evidence="2">Mantle</tissue>
    </source>
</reference>
<comment type="caution">
    <text evidence="2">The sequence shown here is derived from an EMBL/GenBank/DDBJ whole genome shotgun (WGS) entry which is preliminary data.</text>
</comment>
<reference evidence="2" key="3">
    <citation type="submission" date="2023-05" db="EMBL/GenBank/DDBJ databases">
        <authorList>
            <person name="Smith C.H."/>
        </authorList>
    </citation>
    <scope>NUCLEOTIDE SEQUENCE</scope>
    <source>
        <strain evidence="2">CHS0354</strain>
        <tissue evidence="2">Mantle</tissue>
    </source>
</reference>
<dbReference type="Proteomes" id="UP001195483">
    <property type="component" value="Unassembled WGS sequence"/>
</dbReference>
<protein>
    <recommendedName>
        <fullName evidence="1">Mitochondria-eating protein C-terminal domain-containing protein</fullName>
    </recommendedName>
</protein>
<dbReference type="Pfam" id="PF16026">
    <property type="entry name" value="MIEAP"/>
    <property type="match status" value="1"/>
</dbReference>
<name>A0AAE0T3J1_9BIVA</name>
<reference evidence="2" key="1">
    <citation type="journal article" date="2021" name="Genome Biol. Evol.">
        <title>A High-Quality Reference Genome for a Parasitic Bivalve with Doubly Uniparental Inheritance (Bivalvia: Unionida).</title>
        <authorList>
            <person name="Smith C.H."/>
        </authorList>
    </citation>
    <scope>NUCLEOTIDE SEQUENCE</scope>
    <source>
        <strain evidence="2">CHS0354</strain>
    </source>
</reference>